<evidence type="ECO:0000256" key="2">
    <source>
        <dbReference type="ARBA" id="ARBA00022692"/>
    </source>
</evidence>
<feature type="domain" description="G-protein coupled receptors family 2 profile 2" evidence="6">
    <location>
        <begin position="1"/>
        <end position="198"/>
    </location>
</feature>
<evidence type="ECO:0000313" key="7">
    <source>
        <dbReference type="EMBL" id="KAJ8417875.1"/>
    </source>
</evidence>
<feature type="transmembrane region" description="Helical" evidence="5">
    <location>
        <begin position="153"/>
        <end position="172"/>
    </location>
</feature>
<comment type="caution">
    <text evidence="7">The sequence shown here is derived from an EMBL/GenBank/DDBJ whole genome shotgun (WGS) entry which is preliminary data.</text>
</comment>
<dbReference type="GO" id="GO:0004930">
    <property type="term" value="F:G protein-coupled receptor activity"/>
    <property type="evidence" value="ECO:0007669"/>
    <property type="project" value="InterPro"/>
</dbReference>
<keyword evidence="3 5" id="KW-1133">Transmembrane helix</keyword>
<dbReference type="AlphaFoldDB" id="A0AAD7TBH8"/>
<dbReference type="Gene3D" id="1.20.1070.10">
    <property type="entry name" value="Rhodopsin 7-helix transmembrane proteins"/>
    <property type="match status" value="1"/>
</dbReference>
<dbReference type="InterPro" id="IPR000832">
    <property type="entry name" value="GPCR_2_secretin-like"/>
</dbReference>
<evidence type="ECO:0000256" key="1">
    <source>
        <dbReference type="ARBA" id="ARBA00004141"/>
    </source>
</evidence>
<dbReference type="EMBL" id="JAINUG010000003">
    <property type="protein sequence ID" value="KAJ8417875.1"/>
    <property type="molecule type" value="Genomic_DNA"/>
</dbReference>
<evidence type="ECO:0000259" key="6">
    <source>
        <dbReference type="PROSITE" id="PS50261"/>
    </source>
</evidence>
<dbReference type="GO" id="GO:0005886">
    <property type="term" value="C:plasma membrane"/>
    <property type="evidence" value="ECO:0007669"/>
    <property type="project" value="TreeGrafter"/>
</dbReference>
<keyword evidence="4 5" id="KW-0472">Membrane</keyword>
<name>A0AAD7TBH8_9TELE</name>
<organism evidence="7 8">
    <name type="scientific">Aldrovandia affinis</name>
    <dbReference type="NCBI Taxonomy" id="143900"/>
    <lineage>
        <taxon>Eukaryota</taxon>
        <taxon>Metazoa</taxon>
        <taxon>Chordata</taxon>
        <taxon>Craniata</taxon>
        <taxon>Vertebrata</taxon>
        <taxon>Euteleostomi</taxon>
        <taxon>Actinopterygii</taxon>
        <taxon>Neopterygii</taxon>
        <taxon>Teleostei</taxon>
        <taxon>Notacanthiformes</taxon>
        <taxon>Halosauridae</taxon>
        <taxon>Aldrovandia</taxon>
    </lineage>
</organism>
<gene>
    <name evidence="7" type="ORF">AAFF_G00227180</name>
</gene>
<comment type="subcellular location">
    <subcellularLocation>
        <location evidence="1">Membrane</location>
        <topology evidence="1">Multi-pass membrane protein</topology>
    </subcellularLocation>
</comment>
<reference evidence="7" key="1">
    <citation type="journal article" date="2023" name="Science">
        <title>Genome structures resolve the early diversification of teleost fishes.</title>
        <authorList>
            <person name="Parey E."/>
            <person name="Louis A."/>
            <person name="Montfort J."/>
            <person name="Bouchez O."/>
            <person name="Roques C."/>
            <person name="Iampietro C."/>
            <person name="Lluch J."/>
            <person name="Castinel A."/>
            <person name="Donnadieu C."/>
            <person name="Desvignes T."/>
            <person name="Floi Bucao C."/>
            <person name="Jouanno E."/>
            <person name="Wen M."/>
            <person name="Mejri S."/>
            <person name="Dirks R."/>
            <person name="Jansen H."/>
            <person name="Henkel C."/>
            <person name="Chen W.J."/>
            <person name="Zahm M."/>
            <person name="Cabau C."/>
            <person name="Klopp C."/>
            <person name="Thompson A.W."/>
            <person name="Robinson-Rechavi M."/>
            <person name="Braasch I."/>
            <person name="Lecointre G."/>
            <person name="Bobe J."/>
            <person name="Postlethwait J.H."/>
            <person name="Berthelot C."/>
            <person name="Roest Crollius H."/>
            <person name="Guiguen Y."/>
        </authorList>
    </citation>
    <scope>NUCLEOTIDE SEQUENCE</scope>
    <source>
        <strain evidence="7">NC1722</strain>
    </source>
</reference>
<feature type="transmembrane region" description="Helical" evidence="5">
    <location>
        <begin position="55"/>
        <end position="77"/>
    </location>
</feature>
<keyword evidence="8" id="KW-1185">Reference proteome</keyword>
<dbReference type="Proteomes" id="UP001221898">
    <property type="component" value="Unassembled WGS sequence"/>
</dbReference>
<dbReference type="PROSITE" id="PS50261">
    <property type="entry name" value="G_PROTEIN_RECEP_F2_4"/>
    <property type="match status" value="1"/>
</dbReference>
<dbReference type="PANTHER" id="PTHR12011">
    <property type="entry name" value="ADHESION G-PROTEIN COUPLED RECEPTOR"/>
    <property type="match status" value="1"/>
</dbReference>
<evidence type="ECO:0000256" key="4">
    <source>
        <dbReference type="ARBA" id="ARBA00023136"/>
    </source>
</evidence>
<dbReference type="InterPro" id="IPR017981">
    <property type="entry name" value="GPCR_2-like_7TM"/>
</dbReference>
<dbReference type="Pfam" id="PF00002">
    <property type="entry name" value="7tm_2"/>
    <property type="match status" value="1"/>
</dbReference>
<evidence type="ECO:0000256" key="3">
    <source>
        <dbReference type="ARBA" id="ARBA00022989"/>
    </source>
</evidence>
<accession>A0AAD7TBH8</accession>
<protein>
    <recommendedName>
        <fullName evidence="6">G-protein coupled receptors family 2 profile 2 domain-containing protein</fullName>
    </recommendedName>
</protein>
<keyword evidence="2 5" id="KW-0812">Transmembrane</keyword>
<feature type="transmembrane region" description="Helical" evidence="5">
    <location>
        <begin position="113"/>
        <end position="132"/>
    </location>
</feature>
<proteinExistence type="predicted"/>
<evidence type="ECO:0000256" key="5">
    <source>
        <dbReference type="SAM" id="Phobius"/>
    </source>
</evidence>
<dbReference type="PANTHER" id="PTHR12011:SF454">
    <property type="entry name" value="ADHESION G-PROTEIN COUPLED RECEPTOR G5-LIKE"/>
    <property type="match status" value="1"/>
</dbReference>
<dbReference type="GO" id="GO:0007189">
    <property type="term" value="P:adenylate cyclase-activating G protein-coupled receptor signaling pathway"/>
    <property type="evidence" value="ECO:0007669"/>
    <property type="project" value="TreeGrafter"/>
</dbReference>
<sequence>MLNECLTNMGMVPLCLFIAVLMHYSLLCSFTWMAIEALHLYLLIVKVFNTYIRCYMAKLSAIGWGVPAAVVGVAFAVKSEPDLFYGFKHIRMDNSTSSLCWITEPMYFYGMNLTYFAIVFLFNNGILLTVSFRICQMRRYGKKSGMTLPWKEACTVLGLTCLLGTTWGIAFLSYPHPMLGLSQCCPGIYQLHLCLSDI</sequence>
<dbReference type="GO" id="GO:0007166">
    <property type="term" value="P:cell surface receptor signaling pathway"/>
    <property type="evidence" value="ECO:0007669"/>
    <property type="project" value="InterPro"/>
</dbReference>
<evidence type="ECO:0000313" key="8">
    <source>
        <dbReference type="Proteomes" id="UP001221898"/>
    </source>
</evidence>
<feature type="transmembrane region" description="Helical" evidence="5">
    <location>
        <begin position="16"/>
        <end position="43"/>
    </location>
</feature>